<evidence type="ECO:0000256" key="2">
    <source>
        <dbReference type="ARBA" id="ARBA00005019"/>
    </source>
</evidence>
<gene>
    <name evidence="11 13" type="primary">nadD</name>
    <name evidence="13" type="ORF">STSP1_01828</name>
</gene>
<keyword evidence="9 11" id="KW-0520">NAD</keyword>
<dbReference type="KEGG" id="pbp:STSP1_01828"/>
<dbReference type="NCBIfam" id="TIGR00125">
    <property type="entry name" value="cyt_tran_rel"/>
    <property type="match status" value="1"/>
</dbReference>
<accession>A0A1W6LNU7</accession>
<dbReference type="GO" id="GO:0004515">
    <property type="term" value="F:nicotinate-nucleotide adenylyltransferase activity"/>
    <property type="evidence" value="ECO:0007669"/>
    <property type="project" value="UniProtKB-UniRule"/>
</dbReference>
<dbReference type="InterPro" id="IPR004821">
    <property type="entry name" value="Cyt_trans-like"/>
</dbReference>
<dbReference type="Proteomes" id="UP000193334">
    <property type="component" value="Chromosome"/>
</dbReference>
<evidence type="ECO:0000256" key="6">
    <source>
        <dbReference type="ARBA" id="ARBA00022695"/>
    </source>
</evidence>
<evidence type="ECO:0000256" key="1">
    <source>
        <dbReference type="ARBA" id="ARBA00002324"/>
    </source>
</evidence>
<sequence>MAEKLLLFGGTFDPVHKGHTNILQAAYQQGGFDRAIVLPNAISPLKTGSPEASNAQRFEMLELAFSGLEWCSISDMEFNMPQPSYTVNTLEKLKSESPSAQLFWLCGADVIKEFHMWYRADKIIELASLAVVKRDSARRPDFAEIEAKLGKKLPHIIIDSPLYDISSTEIRRRLSSGNVISGLVPEAVEQYIKENNVYSANSAG</sequence>
<reference evidence="14" key="1">
    <citation type="submission" date="2017-04" db="EMBL/GenBank/DDBJ databases">
        <title>Comparative genomics and description of representatives of a novel lineage of planctomycetes thriving in anoxic sediments.</title>
        <authorList>
            <person name="Spring S."/>
            <person name="Bunk B."/>
            <person name="Sproer C."/>
        </authorList>
    </citation>
    <scope>NUCLEOTIDE SEQUENCE [LARGE SCALE GENOMIC DNA]</scope>
    <source>
        <strain evidence="14">ST-PulAB-D4</strain>
    </source>
</reference>
<dbReference type="Pfam" id="PF01467">
    <property type="entry name" value="CTP_transf_like"/>
    <property type="match status" value="1"/>
</dbReference>
<evidence type="ECO:0000256" key="11">
    <source>
        <dbReference type="HAMAP-Rule" id="MF_00244"/>
    </source>
</evidence>
<dbReference type="STRING" id="1941349.STSP1_01828"/>
<keyword evidence="5 11" id="KW-0808">Transferase</keyword>
<dbReference type="CDD" id="cd02165">
    <property type="entry name" value="NMNAT"/>
    <property type="match status" value="1"/>
</dbReference>
<evidence type="ECO:0000313" key="14">
    <source>
        <dbReference type="Proteomes" id="UP000193334"/>
    </source>
</evidence>
<dbReference type="UniPathway" id="UPA00253">
    <property type="reaction ID" value="UER00332"/>
</dbReference>
<dbReference type="GO" id="GO:0009435">
    <property type="term" value="P:NAD+ biosynthetic process"/>
    <property type="evidence" value="ECO:0007669"/>
    <property type="project" value="UniProtKB-UniRule"/>
</dbReference>
<comment type="pathway">
    <text evidence="2 11">Cofactor biosynthesis; NAD(+) biosynthesis; deamido-NAD(+) from nicotinate D-ribonucleotide: step 1/1.</text>
</comment>
<dbReference type="HAMAP" id="MF_00244">
    <property type="entry name" value="NaMN_adenylyltr"/>
    <property type="match status" value="1"/>
</dbReference>
<dbReference type="InterPro" id="IPR005248">
    <property type="entry name" value="NadD/NMNAT"/>
</dbReference>
<comment type="catalytic activity">
    <reaction evidence="10 11">
        <text>nicotinate beta-D-ribonucleotide + ATP + H(+) = deamido-NAD(+) + diphosphate</text>
        <dbReference type="Rhea" id="RHEA:22860"/>
        <dbReference type="ChEBI" id="CHEBI:15378"/>
        <dbReference type="ChEBI" id="CHEBI:30616"/>
        <dbReference type="ChEBI" id="CHEBI:33019"/>
        <dbReference type="ChEBI" id="CHEBI:57502"/>
        <dbReference type="ChEBI" id="CHEBI:58437"/>
        <dbReference type="EC" id="2.7.7.18"/>
    </reaction>
</comment>
<dbReference type="InterPro" id="IPR014729">
    <property type="entry name" value="Rossmann-like_a/b/a_fold"/>
</dbReference>
<evidence type="ECO:0000313" key="13">
    <source>
        <dbReference type="EMBL" id="ARN57421.1"/>
    </source>
</evidence>
<protein>
    <recommendedName>
        <fullName evidence="11">Probable nicotinate-nucleotide adenylyltransferase</fullName>
        <ecNumber evidence="11">2.7.7.18</ecNumber>
    </recommendedName>
    <alternativeName>
        <fullName evidence="11">Deamido-NAD(+) diphosphorylase</fullName>
    </alternativeName>
    <alternativeName>
        <fullName evidence="11">Deamido-NAD(+) pyrophosphorylase</fullName>
    </alternativeName>
    <alternativeName>
        <fullName evidence="11">Nicotinate mononucleotide adenylyltransferase</fullName>
        <shortName evidence="11">NaMN adenylyltransferase</shortName>
    </alternativeName>
</protein>
<dbReference type="SUPFAM" id="SSF52374">
    <property type="entry name" value="Nucleotidylyl transferase"/>
    <property type="match status" value="1"/>
</dbReference>
<evidence type="ECO:0000259" key="12">
    <source>
        <dbReference type="Pfam" id="PF01467"/>
    </source>
</evidence>
<evidence type="ECO:0000256" key="3">
    <source>
        <dbReference type="ARBA" id="ARBA00009014"/>
    </source>
</evidence>
<dbReference type="EMBL" id="CP021023">
    <property type="protein sequence ID" value="ARN57421.1"/>
    <property type="molecule type" value="Genomic_DNA"/>
</dbReference>
<feature type="domain" description="Cytidyltransferase-like" evidence="12">
    <location>
        <begin position="7"/>
        <end position="173"/>
    </location>
</feature>
<keyword evidence="7 11" id="KW-0547">Nucleotide-binding</keyword>
<dbReference type="NCBIfam" id="TIGR00482">
    <property type="entry name" value="nicotinate (nicotinamide) nucleotide adenylyltransferase"/>
    <property type="match status" value="1"/>
</dbReference>
<dbReference type="PANTHER" id="PTHR39321">
    <property type="entry name" value="NICOTINATE-NUCLEOTIDE ADENYLYLTRANSFERASE-RELATED"/>
    <property type="match status" value="1"/>
</dbReference>
<keyword evidence="4 11" id="KW-0662">Pyridine nucleotide biosynthesis</keyword>
<comment type="similarity">
    <text evidence="3 11">Belongs to the NadD family.</text>
</comment>
<proteinExistence type="inferred from homology"/>
<keyword evidence="14" id="KW-1185">Reference proteome</keyword>
<evidence type="ECO:0000256" key="8">
    <source>
        <dbReference type="ARBA" id="ARBA00022840"/>
    </source>
</evidence>
<evidence type="ECO:0000256" key="4">
    <source>
        <dbReference type="ARBA" id="ARBA00022642"/>
    </source>
</evidence>
<keyword evidence="6 11" id="KW-0548">Nucleotidyltransferase</keyword>
<evidence type="ECO:0000256" key="9">
    <source>
        <dbReference type="ARBA" id="ARBA00023027"/>
    </source>
</evidence>
<organism evidence="13 14">
    <name type="scientific">Sedimentisphaera salicampi</name>
    <dbReference type="NCBI Taxonomy" id="1941349"/>
    <lineage>
        <taxon>Bacteria</taxon>
        <taxon>Pseudomonadati</taxon>
        <taxon>Planctomycetota</taxon>
        <taxon>Phycisphaerae</taxon>
        <taxon>Sedimentisphaerales</taxon>
        <taxon>Sedimentisphaeraceae</taxon>
        <taxon>Sedimentisphaera</taxon>
    </lineage>
</organism>
<dbReference type="PANTHER" id="PTHR39321:SF3">
    <property type="entry name" value="PHOSPHOPANTETHEINE ADENYLYLTRANSFERASE"/>
    <property type="match status" value="1"/>
</dbReference>
<dbReference type="Gene3D" id="3.40.50.620">
    <property type="entry name" value="HUPs"/>
    <property type="match status" value="1"/>
</dbReference>
<name>A0A1W6LNU7_9BACT</name>
<evidence type="ECO:0000256" key="7">
    <source>
        <dbReference type="ARBA" id="ARBA00022741"/>
    </source>
</evidence>
<comment type="function">
    <text evidence="1 11">Catalyzes the reversible adenylation of nicotinate mononucleotide (NaMN) to nicotinic acid adenine dinucleotide (NaAD).</text>
</comment>
<evidence type="ECO:0000256" key="5">
    <source>
        <dbReference type="ARBA" id="ARBA00022679"/>
    </source>
</evidence>
<evidence type="ECO:0000256" key="10">
    <source>
        <dbReference type="ARBA" id="ARBA00048721"/>
    </source>
</evidence>
<keyword evidence="8 11" id="KW-0067">ATP-binding</keyword>
<dbReference type="GO" id="GO:0005524">
    <property type="term" value="F:ATP binding"/>
    <property type="evidence" value="ECO:0007669"/>
    <property type="project" value="UniProtKB-KW"/>
</dbReference>
<dbReference type="EC" id="2.7.7.18" evidence="11"/>
<dbReference type="AlphaFoldDB" id="A0A1W6LNU7"/>